<dbReference type="SUPFAM" id="SSF48150">
    <property type="entry name" value="DNA-glycosylase"/>
    <property type="match status" value="1"/>
</dbReference>
<dbReference type="AlphaFoldDB" id="A0A2G5K3F7"/>
<dbReference type="GO" id="GO:0006284">
    <property type="term" value="P:base-excision repair"/>
    <property type="evidence" value="ECO:0007669"/>
    <property type="project" value="InterPro"/>
</dbReference>
<sequence>MEKFSTIKDRAAKRKGGDAALEKLVSEHAHIFDVSKLSDDRILSEFSKRVFQAGFNWSVVEKKWPGFESAFHGFDITRNVFMSDDDLDAHLKNTDIVRHATKILSVRDNAIFLSDLAKEYGSAAKCIGEWPSSDLVGLWQLMKKRGSRLGGTTGQYALRFMGKDCFILSRSVATALQHAGVIDGPTTSKTAQAKIQNAFNVWHDQSGESYTRISRTLAMSVDN</sequence>
<dbReference type="PANTHER" id="PTHR30037">
    <property type="entry name" value="DNA-3-METHYLADENINE GLYCOSYLASE 1"/>
    <property type="match status" value="1"/>
</dbReference>
<keyword evidence="2" id="KW-1185">Reference proteome</keyword>
<dbReference type="PANTHER" id="PTHR30037:SF3">
    <property type="entry name" value="BLR0857 PROTEIN"/>
    <property type="match status" value="1"/>
</dbReference>
<dbReference type="EMBL" id="MDGM01000014">
    <property type="protein sequence ID" value="PIB23264.1"/>
    <property type="molecule type" value="Genomic_DNA"/>
</dbReference>
<dbReference type="GO" id="GO:0008725">
    <property type="term" value="F:DNA-3-methyladenine glycosylase activity"/>
    <property type="evidence" value="ECO:0007669"/>
    <property type="project" value="InterPro"/>
</dbReference>
<dbReference type="RefSeq" id="WP_099594549.1">
    <property type="nucleotide sequence ID" value="NZ_MDGM01000014.1"/>
</dbReference>
<name>A0A2G5K3F7_9RHOB</name>
<gene>
    <name evidence="1" type="ORF">BFP76_09640</name>
</gene>
<protein>
    <submittedName>
        <fullName evidence="1">3-methyladenine DNA glycosylase</fullName>
    </submittedName>
</protein>
<evidence type="ECO:0000313" key="2">
    <source>
        <dbReference type="Proteomes" id="UP000231516"/>
    </source>
</evidence>
<reference evidence="1 2" key="1">
    <citation type="submission" date="2016-08" db="EMBL/GenBank/DDBJ databases">
        <title>Draft genome of Amylibacter sp. strain 4G11.</title>
        <authorList>
            <person name="Wong S.-K."/>
            <person name="Hamasaki K."/>
            <person name="Yoshizawa S."/>
        </authorList>
    </citation>
    <scope>NUCLEOTIDE SEQUENCE [LARGE SCALE GENOMIC DNA]</scope>
    <source>
        <strain evidence="1 2">4G11</strain>
    </source>
</reference>
<accession>A0A2G5K3F7</accession>
<dbReference type="InterPro" id="IPR011257">
    <property type="entry name" value="DNA_glycosylase"/>
</dbReference>
<comment type="caution">
    <text evidence="1">The sequence shown here is derived from an EMBL/GenBank/DDBJ whole genome shotgun (WGS) entry which is preliminary data.</text>
</comment>
<dbReference type="InterPro" id="IPR005019">
    <property type="entry name" value="Adenine_glyco"/>
</dbReference>
<dbReference type="Gene3D" id="1.10.340.30">
    <property type="entry name" value="Hypothetical protein, domain 2"/>
    <property type="match status" value="1"/>
</dbReference>
<dbReference type="OrthoDB" id="9795156at2"/>
<evidence type="ECO:0000313" key="1">
    <source>
        <dbReference type="EMBL" id="PIB23264.1"/>
    </source>
</evidence>
<dbReference type="Proteomes" id="UP000231516">
    <property type="component" value="Unassembled WGS sequence"/>
</dbReference>
<proteinExistence type="predicted"/>
<dbReference type="Pfam" id="PF03352">
    <property type="entry name" value="Adenine_glyco"/>
    <property type="match status" value="1"/>
</dbReference>
<organism evidence="1 2">
    <name type="scientific">Paramylibacter kogurei</name>
    <dbReference type="NCBI Taxonomy" id="1889778"/>
    <lineage>
        <taxon>Bacteria</taxon>
        <taxon>Pseudomonadati</taxon>
        <taxon>Pseudomonadota</taxon>
        <taxon>Alphaproteobacteria</taxon>
        <taxon>Rhodobacterales</taxon>
        <taxon>Paracoccaceae</taxon>
        <taxon>Paramylibacter</taxon>
    </lineage>
</organism>
<dbReference type="InterPro" id="IPR052891">
    <property type="entry name" value="DNA-3mA_glycosylase"/>
</dbReference>